<dbReference type="EMBL" id="MCFF01000027">
    <property type="protein sequence ID" value="ORZ11775.1"/>
    <property type="molecule type" value="Genomic_DNA"/>
</dbReference>
<dbReference type="EMBL" id="MCFF01000029">
    <property type="protein sequence ID" value="ORZ10919.1"/>
    <property type="molecule type" value="Genomic_DNA"/>
</dbReference>
<dbReference type="PANTHER" id="PTHR12192">
    <property type="entry name" value="CATION TRANSPORT PROTEIN CHAC-RELATED"/>
    <property type="match status" value="1"/>
</dbReference>
<protein>
    <recommendedName>
        <fullName evidence="1">glutathione-specific gamma-glutamylcyclotransferase</fullName>
        <ecNumber evidence="1">4.3.2.7</ecNumber>
    </recommendedName>
</protein>
<reference evidence="4 5" key="1">
    <citation type="submission" date="2016-07" db="EMBL/GenBank/DDBJ databases">
        <title>Pervasive Adenine N6-methylation of Active Genes in Fungi.</title>
        <authorList>
            <consortium name="DOE Joint Genome Institute"/>
            <person name="Mondo S.J."/>
            <person name="Dannebaum R.O."/>
            <person name="Kuo R.C."/>
            <person name="Labutti K."/>
            <person name="Haridas S."/>
            <person name="Kuo A."/>
            <person name="Salamov A."/>
            <person name="Ahrendt S.R."/>
            <person name="Lipzen A."/>
            <person name="Sullivan W."/>
            <person name="Andreopoulos W.B."/>
            <person name="Clum A."/>
            <person name="Lindquist E."/>
            <person name="Daum C."/>
            <person name="Ramamoorthy G.K."/>
            <person name="Gryganskyi A."/>
            <person name="Culley D."/>
            <person name="Magnuson J.K."/>
            <person name="James T.Y."/>
            <person name="O'Malley M.A."/>
            <person name="Stajich J.E."/>
            <person name="Spatafora J.W."/>
            <person name="Visel A."/>
            <person name="Grigoriev I.V."/>
        </authorList>
    </citation>
    <scope>NUCLEOTIDE SEQUENCE [LARGE SCALE GENOMIC DNA]</scope>
    <source>
        <strain evidence="4 5">NRRL 3116</strain>
    </source>
</reference>
<dbReference type="InterPro" id="IPR013024">
    <property type="entry name" value="GGCT-like"/>
</dbReference>
<dbReference type="STRING" id="64571.A0A1Y2GK12"/>
<dbReference type="GeneID" id="33563964"/>
<dbReference type="Gene3D" id="3.10.490.10">
    <property type="entry name" value="Gamma-glutamyl cyclotransferase-like"/>
    <property type="match status" value="1"/>
</dbReference>
<accession>A0A1Y2GK12</accession>
<keyword evidence="5" id="KW-1185">Reference proteome</keyword>
<dbReference type="Pfam" id="PF04752">
    <property type="entry name" value="ChaC"/>
    <property type="match status" value="1"/>
</dbReference>
<dbReference type="CDD" id="cd06661">
    <property type="entry name" value="GGCT_like"/>
    <property type="match status" value="1"/>
</dbReference>
<name>A0A1Y2GK12_9FUNG</name>
<proteinExistence type="predicted"/>
<evidence type="ECO:0000313" key="3">
    <source>
        <dbReference type="EMBL" id="ORZ10919.1"/>
    </source>
</evidence>
<sequence>MWLFGYGSLIWRPDMEYEDSKVGYIKGHVRRFWQRSTDHRGTEEAPGRVVTLIPYEEFTERFKTLDKHSTDQDDITWGVAYKIPLSKVAETKAYLDHREKNGYETHFLDVFQPGSDIPVVEKAIVYIGSTNNSDFAGPAPLEQIAKQIYISHVGANRDYLLNLAHSLRTVAPTGNDRHLFELENKVKELMFQDAGSQAAFDLMLSEIIVQSKTAFRSTCIEQAPSLS</sequence>
<dbReference type="GO" id="GO:0006751">
    <property type="term" value="P:glutathione catabolic process"/>
    <property type="evidence" value="ECO:0007669"/>
    <property type="project" value="InterPro"/>
</dbReference>
<dbReference type="OrthoDB" id="1933483at2759"/>
<evidence type="ECO:0000313" key="4">
    <source>
        <dbReference type="EMBL" id="ORZ11775.1"/>
    </source>
</evidence>
<dbReference type="GO" id="GO:0005737">
    <property type="term" value="C:cytoplasm"/>
    <property type="evidence" value="ECO:0007669"/>
    <property type="project" value="TreeGrafter"/>
</dbReference>
<dbReference type="PANTHER" id="PTHR12192:SF2">
    <property type="entry name" value="GLUTATHIONE-SPECIFIC GAMMA-GLUTAMYLCYCLOTRANSFERASE 2"/>
    <property type="match status" value="1"/>
</dbReference>
<dbReference type="InParanoid" id="A0A1Y2GK12"/>
<dbReference type="EC" id="4.3.2.7" evidence="1"/>
<organism evidence="4 5">
    <name type="scientific">Lobosporangium transversale</name>
    <dbReference type="NCBI Taxonomy" id="64571"/>
    <lineage>
        <taxon>Eukaryota</taxon>
        <taxon>Fungi</taxon>
        <taxon>Fungi incertae sedis</taxon>
        <taxon>Mucoromycota</taxon>
        <taxon>Mortierellomycotina</taxon>
        <taxon>Mortierellomycetes</taxon>
        <taxon>Mortierellales</taxon>
        <taxon>Mortierellaceae</taxon>
        <taxon>Lobosporangium</taxon>
    </lineage>
</organism>
<dbReference type="GO" id="GO:0061928">
    <property type="term" value="F:glutathione specific gamma-glutamylcyclotransferase activity"/>
    <property type="evidence" value="ECO:0007669"/>
    <property type="project" value="UniProtKB-EC"/>
</dbReference>
<dbReference type="InterPro" id="IPR006840">
    <property type="entry name" value="ChaC"/>
</dbReference>
<dbReference type="InterPro" id="IPR036568">
    <property type="entry name" value="GGCT-like_sf"/>
</dbReference>
<keyword evidence="2" id="KW-0456">Lyase</keyword>
<evidence type="ECO:0000256" key="2">
    <source>
        <dbReference type="ARBA" id="ARBA00023239"/>
    </source>
</evidence>
<dbReference type="AlphaFoldDB" id="A0A1Y2GK12"/>
<evidence type="ECO:0000256" key="1">
    <source>
        <dbReference type="ARBA" id="ARBA00012344"/>
    </source>
</evidence>
<dbReference type="SUPFAM" id="SSF110857">
    <property type="entry name" value="Gamma-glutamyl cyclotransferase-like"/>
    <property type="match status" value="1"/>
</dbReference>
<comment type="caution">
    <text evidence="4">The sequence shown here is derived from an EMBL/GenBank/DDBJ whole genome shotgun (WGS) entry which is preliminary data.</text>
</comment>
<evidence type="ECO:0000313" key="5">
    <source>
        <dbReference type="Proteomes" id="UP000193648"/>
    </source>
</evidence>
<gene>
    <name evidence="3" type="ORF">BCR41DRAFT_338641</name>
    <name evidence="4" type="ORF">BCR41DRAFT_356905</name>
</gene>
<dbReference type="FunCoup" id="A0A1Y2GK12">
    <property type="interactions" value="376"/>
</dbReference>
<dbReference type="Proteomes" id="UP000193648">
    <property type="component" value="Unassembled WGS sequence"/>
</dbReference>
<dbReference type="RefSeq" id="XP_021879436.1">
    <property type="nucleotide sequence ID" value="XM_022022120.1"/>
</dbReference>